<evidence type="ECO:0000313" key="8">
    <source>
        <dbReference type="Proteomes" id="UP000292939"/>
    </source>
</evidence>
<comment type="similarity">
    <text evidence="2">Belongs to the MipA/OmpV family.</text>
</comment>
<proteinExistence type="inferred from homology"/>
<dbReference type="Pfam" id="PF06629">
    <property type="entry name" value="MipA"/>
    <property type="match status" value="1"/>
</dbReference>
<keyword evidence="3 6" id="KW-0732">Signal</keyword>
<dbReference type="KEGG" id="hgr:DW355_12550"/>
<dbReference type="OrthoDB" id="8585044at2"/>
<dbReference type="EMBL" id="CP031395">
    <property type="protein sequence ID" value="QBK06568.1"/>
    <property type="molecule type" value="Genomic_DNA"/>
</dbReference>
<dbReference type="PANTHER" id="PTHR38776:SF1">
    <property type="entry name" value="MLTA-INTERACTING PROTEIN-RELATED"/>
    <property type="match status" value="1"/>
</dbReference>
<organism evidence="7 8">
    <name type="scientific">Hylemonella gracilis</name>
    <dbReference type="NCBI Taxonomy" id="80880"/>
    <lineage>
        <taxon>Bacteria</taxon>
        <taxon>Pseudomonadati</taxon>
        <taxon>Pseudomonadota</taxon>
        <taxon>Betaproteobacteria</taxon>
        <taxon>Burkholderiales</taxon>
        <taxon>Comamonadaceae</taxon>
        <taxon>Hylemonella</taxon>
    </lineage>
</organism>
<dbReference type="PANTHER" id="PTHR38776">
    <property type="entry name" value="MLTA-INTERACTING PROTEIN-RELATED"/>
    <property type="match status" value="1"/>
</dbReference>
<dbReference type="InterPro" id="IPR010583">
    <property type="entry name" value="MipA"/>
</dbReference>
<evidence type="ECO:0000256" key="5">
    <source>
        <dbReference type="ARBA" id="ARBA00023237"/>
    </source>
</evidence>
<feature type="chain" id="PRO_5021008218" evidence="6">
    <location>
        <begin position="28"/>
        <end position="261"/>
    </location>
</feature>
<evidence type="ECO:0000256" key="2">
    <source>
        <dbReference type="ARBA" id="ARBA00005722"/>
    </source>
</evidence>
<protein>
    <submittedName>
        <fullName evidence="7">MipA/OmpV family protein</fullName>
    </submittedName>
</protein>
<keyword evidence="5" id="KW-0998">Cell outer membrane</keyword>
<sequence length="261" mass="27970">MRITISRSLTLVTLLGLGLAAHPAAQAEDVYLLSLAGGVVPRYEGSRDYQPIVMPVIAAEFDNGVFFNPLEGLGYRTQFANGAYGSIALGYDDGRTDQDRYLLPGSDHLKGMGDVPGSTLILLQLGVRLPGDLSLSATLDQPITETGRGLGGRIDLAAPVWSAPANQVAITGSVHAGSDRYARTFFGVSDRQSTNSGFDAYQPEGGVDSLRMTLDWTHVFTPHWMVKTTGGVSRLVGDAADSPLVQSRQNYLAMTALVYRY</sequence>
<evidence type="ECO:0000256" key="4">
    <source>
        <dbReference type="ARBA" id="ARBA00023136"/>
    </source>
</evidence>
<dbReference type="Proteomes" id="UP000292939">
    <property type="component" value="Chromosome"/>
</dbReference>
<gene>
    <name evidence="7" type="ORF">DW355_12550</name>
</gene>
<name>A0A4P6UM79_9BURK</name>
<evidence type="ECO:0000256" key="1">
    <source>
        <dbReference type="ARBA" id="ARBA00004442"/>
    </source>
</evidence>
<dbReference type="AlphaFoldDB" id="A0A4P6UM79"/>
<reference evidence="7 8" key="1">
    <citation type="submission" date="2018-07" db="EMBL/GenBank/DDBJ databases">
        <title>Exploring interactions and the metabolic potential of the ultra-small soil bacteria Hylemonella gracilis.</title>
        <authorList>
            <person name="Tyc O."/>
            <person name="Kulkarni P."/>
            <person name="Gawehns F."/>
            <person name="Hundscheid M."/>
            <person name="Zweers H."/>
            <person name="Garbeva P."/>
        </authorList>
    </citation>
    <scope>NUCLEOTIDE SEQUENCE [LARGE SCALE GENOMIC DNA]</scope>
    <source>
        <strain evidence="7 8">NS1</strain>
    </source>
</reference>
<dbReference type="RefSeq" id="WP_131280535.1">
    <property type="nucleotide sequence ID" value="NZ_CP031395.1"/>
</dbReference>
<comment type="subcellular location">
    <subcellularLocation>
        <location evidence="1">Cell outer membrane</location>
    </subcellularLocation>
</comment>
<evidence type="ECO:0000256" key="3">
    <source>
        <dbReference type="ARBA" id="ARBA00022729"/>
    </source>
</evidence>
<evidence type="ECO:0000313" key="7">
    <source>
        <dbReference type="EMBL" id="QBK06568.1"/>
    </source>
</evidence>
<keyword evidence="4" id="KW-0472">Membrane</keyword>
<evidence type="ECO:0000256" key="6">
    <source>
        <dbReference type="SAM" id="SignalP"/>
    </source>
</evidence>
<feature type="signal peptide" evidence="6">
    <location>
        <begin position="1"/>
        <end position="27"/>
    </location>
</feature>
<accession>A0A4P6UM79</accession>
<dbReference type="GO" id="GO:0009279">
    <property type="term" value="C:cell outer membrane"/>
    <property type="evidence" value="ECO:0007669"/>
    <property type="project" value="UniProtKB-SubCell"/>
</dbReference>